<sequence>MSRTRFYDFEDEQLIQAKNKKEAIEIGGYSKDDEIPFIEVISEQQALERVSKSGIEGEDEPIGFSEAKRIIDENKSRVLLIDSSML</sequence>
<dbReference type="Proteomes" id="UP000630615">
    <property type="component" value="Unassembled WGS sequence"/>
</dbReference>
<keyword evidence="2" id="KW-1185">Reference proteome</keyword>
<name>A0ABQ1NTJ4_9ENTE</name>
<protein>
    <submittedName>
        <fullName evidence="1">Uncharacterized protein</fullName>
    </submittedName>
</protein>
<accession>A0ABQ1NTJ4</accession>
<gene>
    <name evidence="1" type="ORF">GCM10011573_12670</name>
</gene>
<evidence type="ECO:0000313" key="1">
    <source>
        <dbReference type="EMBL" id="GGC84490.1"/>
    </source>
</evidence>
<dbReference type="RefSeq" id="WP_088269096.1">
    <property type="nucleotide sequence ID" value="NZ_BMKI01000002.1"/>
</dbReference>
<proteinExistence type="predicted"/>
<organism evidence="1 2">
    <name type="scientific">Enterococcus wangshanyuanii</name>
    <dbReference type="NCBI Taxonomy" id="2005703"/>
    <lineage>
        <taxon>Bacteria</taxon>
        <taxon>Bacillati</taxon>
        <taxon>Bacillota</taxon>
        <taxon>Bacilli</taxon>
        <taxon>Lactobacillales</taxon>
        <taxon>Enterococcaceae</taxon>
        <taxon>Enterococcus</taxon>
    </lineage>
</organism>
<dbReference type="EMBL" id="BMKI01000002">
    <property type="protein sequence ID" value="GGC84490.1"/>
    <property type="molecule type" value="Genomic_DNA"/>
</dbReference>
<evidence type="ECO:0000313" key="2">
    <source>
        <dbReference type="Proteomes" id="UP000630615"/>
    </source>
</evidence>
<comment type="caution">
    <text evidence="1">The sequence shown here is derived from an EMBL/GenBank/DDBJ whole genome shotgun (WGS) entry which is preliminary data.</text>
</comment>
<reference evidence="2" key="1">
    <citation type="journal article" date="2019" name="Int. J. Syst. Evol. Microbiol.">
        <title>The Global Catalogue of Microorganisms (GCM) 10K type strain sequencing project: providing services to taxonomists for standard genome sequencing and annotation.</title>
        <authorList>
            <consortium name="The Broad Institute Genomics Platform"/>
            <consortium name="The Broad Institute Genome Sequencing Center for Infectious Disease"/>
            <person name="Wu L."/>
            <person name="Ma J."/>
        </authorList>
    </citation>
    <scope>NUCLEOTIDE SEQUENCE [LARGE SCALE GENOMIC DNA]</scope>
    <source>
        <strain evidence="2">CGMCC 1.15942</strain>
    </source>
</reference>